<protein>
    <submittedName>
        <fullName evidence="1">Uncharacterized protein</fullName>
    </submittedName>
</protein>
<gene>
    <name evidence="1" type="ORF">MANES_04G066380v8</name>
</gene>
<evidence type="ECO:0000313" key="2">
    <source>
        <dbReference type="Proteomes" id="UP000091857"/>
    </source>
</evidence>
<sequence length="81" mass="9379">MRVFTFIISSLLFTFLLLPTSTEQTQLFDYGRRAGIPRGGGGEDLGEISSEKALDKMLSQLPFEYGWWWRSGRDIFRKSIR</sequence>
<reference evidence="2" key="1">
    <citation type="journal article" date="2016" name="Nat. Biotechnol.">
        <title>Sequencing wild and cultivated cassava and related species reveals extensive interspecific hybridization and genetic diversity.</title>
        <authorList>
            <person name="Bredeson J.V."/>
            <person name="Lyons J.B."/>
            <person name="Prochnik S.E."/>
            <person name="Wu G.A."/>
            <person name="Ha C.M."/>
            <person name="Edsinger-Gonzales E."/>
            <person name="Grimwood J."/>
            <person name="Schmutz J."/>
            <person name="Rabbi I.Y."/>
            <person name="Egesi C."/>
            <person name="Nauluvula P."/>
            <person name="Lebot V."/>
            <person name="Ndunguru J."/>
            <person name="Mkamilo G."/>
            <person name="Bart R.S."/>
            <person name="Setter T.L."/>
            <person name="Gleadow R.M."/>
            <person name="Kulakow P."/>
            <person name="Ferguson M.E."/>
            <person name="Rounsley S."/>
            <person name="Rokhsar D.S."/>
        </authorList>
    </citation>
    <scope>NUCLEOTIDE SEQUENCE [LARGE SCALE GENOMIC DNA]</scope>
    <source>
        <strain evidence="2">cv. AM560-2</strain>
    </source>
</reference>
<accession>A0ACB7HY80</accession>
<evidence type="ECO:0000313" key="1">
    <source>
        <dbReference type="EMBL" id="KAG8655781.1"/>
    </source>
</evidence>
<keyword evidence="2" id="KW-1185">Reference proteome</keyword>
<dbReference type="Proteomes" id="UP000091857">
    <property type="component" value="Chromosome 4"/>
</dbReference>
<dbReference type="EMBL" id="CM004390">
    <property type="protein sequence ID" value="KAG8655781.1"/>
    <property type="molecule type" value="Genomic_DNA"/>
</dbReference>
<comment type="caution">
    <text evidence="1">The sequence shown here is derived from an EMBL/GenBank/DDBJ whole genome shotgun (WGS) entry which is preliminary data.</text>
</comment>
<proteinExistence type="predicted"/>
<organism evidence="1 2">
    <name type="scientific">Manihot esculenta</name>
    <name type="common">Cassava</name>
    <name type="synonym">Jatropha manihot</name>
    <dbReference type="NCBI Taxonomy" id="3983"/>
    <lineage>
        <taxon>Eukaryota</taxon>
        <taxon>Viridiplantae</taxon>
        <taxon>Streptophyta</taxon>
        <taxon>Embryophyta</taxon>
        <taxon>Tracheophyta</taxon>
        <taxon>Spermatophyta</taxon>
        <taxon>Magnoliopsida</taxon>
        <taxon>eudicotyledons</taxon>
        <taxon>Gunneridae</taxon>
        <taxon>Pentapetalae</taxon>
        <taxon>rosids</taxon>
        <taxon>fabids</taxon>
        <taxon>Malpighiales</taxon>
        <taxon>Euphorbiaceae</taxon>
        <taxon>Crotonoideae</taxon>
        <taxon>Manihoteae</taxon>
        <taxon>Manihot</taxon>
    </lineage>
</organism>
<name>A0ACB7HY80_MANES</name>